<dbReference type="AlphaFoldDB" id="A0AAV9A700"/>
<feature type="chain" id="PRO_5043798887" evidence="2">
    <location>
        <begin position="23"/>
        <end position="211"/>
    </location>
</feature>
<feature type="signal peptide" evidence="2">
    <location>
        <begin position="1"/>
        <end position="22"/>
    </location>
</feature>
<reference evidence="3" key="1">
    <citation type="journal article" date="2023" name="Nat. Commun.">
        <title>Diploid and tetraploid genomes of Acorus and the evolution of monocots.</title>
        <authorList>
            <person name="Ma L."/>
            <person name="Liu K.W."/>
            <person name="Li Z."/>
            <person name="Hsiao Y.Y."/>
            <person name="Qi Y."/>
            <person name="Fu T."/>
            <person name="Tang G.D."/>
            <person name="Zhang D."/>
            <person name="Sun W.H."/>
            <person name="Liu D.K."/>
            <person name="Li Y."/>
            <person name="Chen G.Z."/>
            <person name="Liu X.D."/>
            <person name="Liao X.Y."/>
            <person name="Jiang Y.T."/>
            <person name="Yu X."/>
            <person name="Hao Y."/>
            <person name="Huang J."/>
            <person name="Zhao X.W."/>
            <person name="Ke S."/>
            <person name="Chen Y.Y."/>
            <person name="Wu W.L."/>
            <person name="Hsu J.L."/>
            <person name="Lin Y.F."/>
            <person name="Huang M.D."/>
            <person name="Li C.Y."/>
            <person name="Huang L."/>
            <person name="Wang Z.W."/>
            <person name="Zhao X."/>
            <person name="Zhong W.Y."/>
            <person name="Peng D.H."/>
            <person name="Ahmad S."/>
            <person name="Lan S."/>
            <person name="Zhang J.S."/>
            <person name="Tsai W.C."/>
            <person name="Van de Peer Y."/>
            <person name="Liu Z.J."/>
        </authorList>
    </citation>
    <scope>NUCLEOTIDE SEQUENCE</scope>
    <source>
        <strain evidence="3">SCP</strain>
    </source>
</reference>
<gene>
    <name evidence="3" type="ORF">QJS04_geneDACA017935</name>
</gene>
<dbReference type="EMBL" id="JAUJYN010000012">
    <property type="protein sequence ID" value="KAK1260026.1"/>
    <property type="molecule type" value="Genomic_DNA"/>
</dbReference>
<reference evidence="3" key="2">
    <citation type="submission" date="2023-06" db="EMBL/GenBank/DDBJ databases">
        <authorList>
            <person name="Ma L."/>
            <person name="Liu K.-W."/>
            <person name="Li Z."/>
            <person name="Hsiao Y.-Y."/>
            <person name="Qi Y."/>
            <person name="Fu T."/>
            <person name="Tang G."/>
            <person name="Zhang D."/>
            <person name="Sun W.-H."/>
            <person name="Liu D.-K."/>
            <person name="Li Y."/>
            <person name="Chen G.-Z."/>
            <person name="Liu X.-D."/>
            <person name="Liao X.-Y."/>
            <person name="Jiang Y.-T."/>
            <person name="Yu X."/>
            <person name="Hao Y."/>
            <person name="Huang J."/>
            <person name="Zhao X.-W."/>
            <person name="Ke S."/>
            <person name="Chen Y.-Y."/>
            <person name="Wu W.-L."/>
            <person name="Hsu J.-L."/>
            <person name="Lin Y.-F."/>
            <person name="Huang M.-D."/>
            <person name="Li C.-Y."/>
            <person name="Huang L."/>
            <person name="Wang Z.-W."/>
            <person name="Zhao X."/>
            <person name="Zhong W.-Y."/>
            <person name="Peng D.-H."/>
            <person name="Ahmad S."/>
            <person name="Lan S."/>
            <person name="Zhang J.-S."/>
            <person name="Tsai W.-C."/>
            <person name="Van De Peer Y."/>
            <person name="Liu Z.-J."/>
        </authorList>
    </citation>
    <scope>NUCLEOTIDE SEQUENCE</scope>
    <source>
        <strain evidence="3">SCP</strain>
        <tissue evidence="3">Leaves</tissue>
    </source>
</reference>
<feature type="region of interest" description="Disordered" evidence="1">
    <location>
        <begin position="148"/>
        <end position="179"/>
    </location>
</feature>
<organism evidence="3 4">
    <name type="scientific">Acorus gramineus</name>
    <name type="common">Dwarf sweet flag</name>
    <dbReference type="NCBI Taxonomy" id="55184"/>
    <lineage>
        <taxon>Eukaryota</taxon>
        <taxon>Viridiplantae</taxon>
        <taxon>Streptophyta</taxon>
        <taxon>Embryophyta</taxon>
        <taxon>Tracheophyta</taxon>
        <taxon>Spermatophyta</taxon>
        <taxon>Magnoliopsida</taxon>
        <taxon>Liliopsida</taxon>
        <taxon>Acoraceae</taxon>
        <taxon>Acorus</taxon>
    </lineage>
</organism>
<proteinExistence type="predicted"/>
<evidence type="ECO:0000313" key="3">
    <source>
        <dbReference type="EMBL" id="KAK1260026.1"/>
    </source>
</evidence>
<sequence>MASKSWLIVVAIIVSVLQGLEGSILHPPMVLPPSTQDSMPPILPDNGSKEDTPSKAPSPTVEIQAPNFPTGAGQAATPSNAISPISHIVKGKPKSGDHEVTHGCTPSPLSPGPAVSPVLFYPPITRNSQPVAAPPMVMSHHLSPVKKSPIPGFSPLRTPRPFEASDPPNNAPSKEKTQQPFTCSVKFISSTIKSSRTIFLSYSISIFSSSE</sequence>
<evidence type="ECO:0000313" key="4">
    <source>
        <dbReference type="Proteomes" id="UP001179952"/>
    </source>
</evidence>
<dbReference type="Proteomes" id="UP001179952">
    <property type="component" value="Unassembled WGS sequence"/>
</dbReference>
<name>A0AAV9A700_ACOGR</name>
<protein>
    <submittedName>
        <fullName evidence="3">Uncharacterized protein</fullName>
    </submittedName>
</protein>
<feature type="region of interest" description="Disordered" evidence="1">
    <location>
        <begin position="31"/>
        <end position="110"/>
    </location>
</feature>
<keyword evidence="2" id="KW-0732">Signal</keyword>
<keyword evidence="4" id="KW-1185">Reference proteome</keyword>
<evidence type="ECO:0000256" key="2">
    <source>
        <dbReference type="SAM" id="SignalP"/>
    </source>
</evidence>
<comment type="caution">
    <text evidence="3">The sequence shown here is derived from an EMBL/GenBank/DDBJ whole genome shotgun (WGS) entry which is preliminary data.</text>
</comment>
<feature type="compositionally biased region" description="Polar residues" evidence="1">
    <location>
        <begin position="167"/>
        <end position="179"/>
    </location>
</feature>
<evidence type="ECO:0000256" key="1">
    <source>
        <dbReference type="SAM" id="MobiDB-lite"/>
    </source>
</evidence>
<accession>A0AAV9A700</accession>